<evidence type="ECO:0000313" key="2">
    <source>
        <dbReference type="EMBL" id="CBG39986.1"/>
    </source>
</evidence>
<evidence type="ECO:0000313" key="3">
    <source>
        <dbReference type="Proteomes" id="UP000001522"/>
    </source>
</evidence>
<reference evidence="2 3" key="1">
    <citation type="journal article" date="2010" name="BMC Genomics">
        <title>Comparative genomics and proteomics of Helicobacter mustelae, an ulcerogenic and carcinogenic gastric pathogen.</title>
        <authorList>
            <person name="O'Toole P.W."/>
            <person name="Snelling W.J."/>
            <person name="Canchaya C."/>
            <person name="Forde B.M."/>
            <person name="Hardie K.R."/>
            <person name="Josenhans C."/>
            <person name="Graham R.L.J."/>
            <person name="McMullan G."/>
            <person name="Parkhill J."/>
            <person name="Belda E."/>
            <person name="Bentley S.D."/>
        </authorList>
    </citation>
    <scope>NUCLEOTIDE SEQUENCE [LARGE SCALE GENOMIC DNA]</scope>
    <source>
        <strain evidence="3">ATCC 43772 / LMG 18044 / NCTC 12198 / 12198</strain>
    </source>
</reference>
<protein>
    <submittedName>
        <fullName evidence="2">Uncharacterized protein</fullName>
    </submittedName>
</protein>
<dbReference type="KEGG" id="hms:HMU07290"/>
<proteinExistence type="predicted"/>
<dbReference type="Proteomes" id="UP000001522">
    <property type="component" value="Chromosome"/>
</dbReference>
<organism evidence="2 3">
    <name type="scientific">Helicobacter mustelae (strain ATCC 43772 / CCUG 25715 / CIP 103759 / LMG 18044 / NCTC 12198 / R85-136P)</name>
    <name type="common">Campylobacter mustelae</name>
    <dbReference type="NCBI Taxonomy" id="679897"/>
    <lineage>
        <taxon>Bacteria</taxon>
        <taxon>Pseudomonadati</taxon>
        <taxon>Campylobacterota</taxon>
        <taxon>Epsilonproteobacteria</taxon>
        <taxon>Campylobacterales</taxon>
        <taxon>Helicobacteraceae</taxon>
        <taxon>Helicobacter</taxon>
    </lineage>
</organism>
<keyword evidence="3" id="KW-1185">Reference proteome</keyword>
<dbReference type="EMBL" id="FN555004">
    <property type="protein sequence ID" value="CBG39986.1"/>
    <property type="molecule type" value="Genomic_DNA"/>
</dbReference>
<name>D3UHL4_HELM1</name>
<sequence length="122" mass="14120">MPPLFWQRRGEPRFSTSSKKKRKHFCFLSSLFFAPRSGREIRTRHLSGLIIASNILKNFPADSVSFCEKSRACRGGGWIRGRERLCIFKPLPLVKEKEATPAGDRETPSSHRGEIQRLQHRR</sequence>
<accession>D3UHL4</accession>
<dbReference type="HOGENOM" id="CLU_2023519_0_0_7"/>
<dbReference type="AlphaFoldDB" id="D3UHL4"/>
<gene>
    <name evidence="2" type="ordered locus">HMU07290</name>
</gene>
<evidence type="ECO:0000256" key="1">
    <source>
        <dbReference type="SAM" id="MobiDB-lite"/>
    </source>
</evidence>
<feature type="region of interest" description="Disordered" evidence="1">
    <location>
        <begin position="97"/>
        <end position="122"/>
    </location>
</feature>
<dbReference type="STRING" id="679897.HMU07290"/>